<accession>A0A955IBD4</accession>
<evidence type="ECO:0008006" key="3">
    <source>
        <dbReference type="Google" id="ProtNLM"/>
    </source>
</evidence>
<protein>
    <recommendedName>
        <fullName evidence="3">LVIVD repeat protein</fullName>
    </recommendedName>
</protein>
<dbReference type="InterPro" id="IPR011044">
    <property type="entry name" value="Quino_amine_DH_bsu"/>
</dbReference>
<sequence length="469" mass="49805">MIKAYYKKRKAFSSLEVILAIGLFSFLILALSGGLAFSVQGNADASQKVKAAYLAQEGIEAAKTIRGNDFANLADGTYGISSAGNAWTFSGTDNVIDEYTRTITVSTIDSLTKQIDSTVTWNSLTGVPNTITYSTYLTDWQYEYIGPPVSGEWSLPLVANSVDITGNQNARDIFMVGSIAYIVRSAGTSFVIYDLSDVNNPVLLGSSTAGVGSLAKIYVQGNYAYIVSDDNSQELQVFNVSNTTSPSKIASLNLPQNNNADSLIGEGNYLYIVRNGGSNDFSIVDITNPLAPVETGNTNIANGRDVKISGNYAYVTSDSNSQELQVIDISNKSNPQGVASYNLSGNANGDSILVYGNRAIIGTDDGKIHILNISVPLVPTLISSTAIGTADISDMELGYSNTYLFTVGQSAASEFIIADITNELAPAILGTADTTGFLNGLSYSSTVDKAFVVGDIDNQEIIIYEPTVL</sequence>
<dbReference type="EMBL" id="JAGQLJ010000061">
    <property type="protein sequence ID" value="MCA9381216.1"/>
    <property type="molecule type" value="Genomic_DNA"/>
</dbReference>
<comment type="caution">
    <text evidence="1">The sequence shown here is derived from an EMBL/GenBank/DDBJ whole genome shotgun (WGS) entry which is preliminary data.</text>
</comment>
<evidence type="ECO:0000313" key="2">
    <source>
        <dbReference type="Proteomes" id="UP000775877"/>
    </source>
</evidence>
<dbReference type="InterPro" id="IPR013211">
    <property type="entry name" value="LVIVD"/>
</dbReference>
<dbReference type="Proteomes" id="UP000775877">
    <property type="component" value="Unassembled WGS sequence"/>
</dbReference>
<reference evidence="1" key="2">
    <citation type="journal article" date="2021" name="Microbiome">
        <title>Successional dynamics and alternative stable states in a saline activated sludge microbial community over 9 years.</title>
        <authorList>
            <person name="Wang Y."/>
            <person name="Ye J."/>
            <person name="Ju F."/>
            <person name="Liu L."/>
            <person name="Boyd J.A."/>
            <person name="Deng Y."/>
            <person name="Parks D.H."/>
            <person name="Jiang X."/>
            <person name="Yin X."/>
            <person name="Woodcroft B.J."/>
            <person name="Tyson G.W."/>
            <person name="Hugenholtz P."/>
            <person name="Polz M.F."/>
            <person name="Zhang T."/>
        </authorList>
    </citation>
    <scope>NUCLEOTIDE SEQUENCE</scope>
    <source>
        <strain evidence="1">HKST-UBA13</strain>
    </source>
</reference>
<reference evidence="1" key="1">
    <citation type="submission" date="2020-04" db="EMBL/GenBank/DDBJ databases">
        <authorList>
            <person name="Zhang T."/>
        </authorList>
    </citation>
    <scope>NUCLEOTIDE SEQUENCE</scope>
    <source>
        <strain evidence="1">HKST-UBA13</strain>
    </source>
</reference>
<evidence type="ECO:0000313" key="1">
    <source>
        <dbReference type="EMBL" id="MCA9381216.1"/>
    </source>
</evidence>
<name>A0A955IBD4_9BACT</name>
<gene>
    <name evidence="1" type="ORF">KC678_03035</name>
</gene>
<dbReference type="SUPFAM" id="SSF50969">
    <property type="entry name" value="YVTN repeat-like/Quinoprotein amine dehydrogenase"/>
    <property type="match status" value="1"/>
</dbReference>
<proteinExistence type="predicted"/>
<dbReference type="AlphaFoldDB" id="A0A955IBD4"/>
<organism evidence="1 2">
    <name type="scientific">Candidatus Dojkabacteria bacterium</name>
    <dbReference type="NCBI Taxonomy" id="2099670"/>
    <lineage>
        <taxon>Bacteria</taxon>
        <taxon>Candidatus Dojkabacteria</taxon>
    </lineage>
</organism>
<dbReference type="Pfam" id="PF08309">
    <property type="entry name" value="LVIVD"/>
    <property type="match status" value="5"/>
</dbReference>